<evidence type="ECO:0000256" key="3">
    <source>
        <dbReference type="ARBA" id="ARBA00013029"/>
    </source>
</evidence>
<evidence type="ECO:0000256" key="9">
    <source>
        <dbReference type="SAM" id="SignalP"/>
    </source>
</evidence>
<dbReference type="PRINTS" id="PR01001">
    <property type="entry name" value="FADG3PDH"/>
</dbReference>
<reference evidence="12" key="1">
    <citation type="submission" date="2021-01" db="EMBL/GenBank/DDBJ databases">
        <authorList>
            <person name="Corre E."/>
            <person name="Pelletier E."/>
            <person name="Niang G."/>
            <person name="Scheremetjew M."/>
            <person name="Finn R."/>
            <person name="Kale V."/>
            <person name="Holt S."/>
            <person name="Cochrane G."/>
            <person name="Meng A."/>
            <person name="Brown T."/>
            <person name="Cohen L."/>
        </authorList>
    </citation>
    <scope>NUCLEOTIDE SEQUENCE</scope>
    <source>
        <strain evidence="12">CCMP645</strain>
    </source>
</reference>
<protein>
    <recommendedName>
        <fullName evidence="3 7">Glycerol-3-phosphate dehydrogenase</fullName>
        <ecNumber evidence="3 7">1.1.5.3</ecNumber>
    </recommendedName>
</protein>
<keyword evidence="9" id="KW-0732">Signal</keyword>
<dbReference type="Gene3D" id="1.10.8.870">
    <property type="entry name" value="Alpha-glycerophosphate oxidase, cap domain"/>
    <property type="match status" value="1"/>
</dbReference>
<evidence type="ECO:0000256" key="2">
    <source>
        <dbReference type="ARBA" id="ARBA00007330"/>
    </source>
</evidence>
<evidence type="ECO:0000256" key="8">
    <source>
        <dbReference type="SAM" id="MobiDB-lite"/>
    </source>
</evidence>
<comment type="cofactor">
    <cofactor evidence="1 7">
        <name>FAD</name>
        <dbReference type="ChEBI" id="CHEBI:57692"/>
    </cofactor>
</comment>
<dbReference type="Pfam" id="PF16901">
    <property type="entry name" value="DAO_C"/>
    <property type="match status" value="1"/>
</dbReference>
<dbReference type="EMBL" id="HBIZ01004190">
    <property type="protein sequence ID" value="CAE0749732.1"/>
    <property type="molecule type" value="Transcribed_RNA"/>
</dbReference>
<dbReference type="InterPro" id="IPR031656">
    <property type="entry name" value="DAO_C"/>
</dbReference>
<comment type="similarity">
    <text evidence="2 7">Belongs to the FAD-dependent glycerol-3-phosphate dehydrogenase family.</text>
</comment>
<dbReference type="FunFam" id="1.10.8.870:FF:000010">
    <property type="entry name" value="Glycerol-3-phosphate dehydrogenase"/>
    <property type="match status" value="1"/>
</dbReference>
<evidence type="ECO:0000259" key="10">
    <source>
        <dbReference type="Pfam" id="PF01266"/>
    </source>
</evidence>
<evidence type="ECO:0000256" key="7">
    <source>
        <dbReference type="RuleBase" id="RU361217"/>
    </source>
</evidence>
<organism evidence="12">
    <name type="scientific">Chrysotila carterae</name>
    <name type="common">Marine alga</name>
    <name type="synonym">Syracosphaera carterae</name>
    <dbReference type="NCBI Taxonomy" id="13221"/>
    <lineage>
        <taxon>Eukaryota</taxon>
        <taxon>Haptista</taxon>
        <taxon>Haptophyta</taxon>
        <taxon>Prymnesiophyceae</taxon>
        <taxon>Isochrysidales</taxon>
        <taxon>Isochrysidaceae</taxon>
        <taxon>Chrysotila</taxon>
    </lineage>
</organism>
<keyword evidence="5" id="KW-0274">FAD</keyword>
<dbReference type="PROSITE" id="PS00977">
    <property type="entry name" value="FAD_G3PDH_1"/>
    <property type="match status" value="1"/>
</dbReference>
<dbReference type="Pfam" id="PF01266">
    <property type="entry name" value="DAO"/>
    <property type="match status" value="1"/>
</dbReference>
<dbReference type="SUPFAM" id="SSF51905">
    <property type="entry name" value="FAD/NAD(P)-binding domain"/>
    <property type="match status" value="1"/>
</dbReference>
<dbReference type="GO" id="GO:0006072">
    <property type="term" value="P:glycerol-3-phosphate metabolic process"/>
    <property type="evidence" value="ECO:0007669"/>
    <property type="project" value="UniProtKB-UniRule"/>
</dbReference>
<keyword evidence="6 7" id="KW-0560">Oxidoreductase</keyword>
<evidence type="ECO:0000313" key="12">
    <source>
        <dbReference type="EMBL" id="CAE0749732.1"/>
    </source>
</evidence>
<keyword evidence="4 7" id="KW-0285">Flavoprotein</keyword>
<feature type="domain" description="Alpha-glycerophosphate oxidase C-terminal" evidence="11">
    <location>
        <begin position="518"/>
        <end position="654"/>
    </location>
</feature>
<dbReference type="InterPro" id="IPR006076">
    <property type="entry name" value="FAD-dep_OxRdtase"/>
</dbReference>
<accession>A0A7S4B0D4</accession>
<dbReference type="GO" id="GO:0005739">
    <property type="term" value="C:mitochondrion"/>
    <property type="evidence" value="ECO:0007669"/>
    <property type="project" value="TreeGrafter"/>
</dbReference>
<name>A0A7S4B0D4_CHRCT</name>
<evidence type="ECO:0000256" key="6">
    <source>
        <dbReference type="ARBA" id="ARBA00023002"/>
    </source>
</evidence>
<feature type="chain" id="PRO_5031337145" description="Glycerol-3-phosphate dehydrogenase" evidence="9">
    <location>
        <begin position="26"/>
        <end position="691"/>
    </location>
</feature>
<evidence type="ECO:0000256" key="1">
    <source>
        <dbReference type="ARBA" id="ARBA00001974"/>
    </source>
</evidence>
<proteinExistence type="inferred from homology"/>
<dbReference type="Gene3D" id="3.50.50.60">
    <property type="entry name" value="FAD/NAD(P)-binding domain"/>
    <property type="match status" value="1"/>
</dbReference>
<dbReference type="AlphaFoldDB" id="A0A7S4B0D4"/>
<feature type="signal peptide" evidence="9">
    <location>
        <begin position="1"/>
        <end position="25"/>
    </location>
</feature>
<dbReference type="InterPro" id="IPR036188">
    <property type="entry name" value="FAD/NAD-bd_sf"/>
</dbReference>
<feature type="region of interest" description="Disordered" evidence="8">
    <location>
        <begin position="46"/>
        <end position="65"/>
    </location>
</feature>
<evidence type="ECO:0000256" key="4">
    <source>
        <dbReference type="ARBA" id="ARBA00022630"/>
    </source>
</evidence>
<dbReference type="EC" id="1.1.5.3" evidence="3 7"/>
<gene>
    <name evidence="12" type="ORF">PCAR00345_LOCUS2315</name>
</gene>
<dbReference type="GO" id="GO:0004368">
    <property type="term" value="F:glycerol-3-phosphate dehydrogenase (quinone) activity"/>
    <property type="evidence" value="ECO:0007669"/>
    <property type="project" value="UniProtKB-EC"/>
</dbReference>
<dbReference type="SUPFAM" id="SSF54373">
    <property type="entry name" value="FAD-linked reductases, C-terminal domain"/>
    <property type="match status" value="1"/>
</dbReference>
<dbReference type="PANTHER" id="PTHR11985:SF15">
    <property type="entry name" value="GLYCEROL-3-PHOSPHATE DEHYDROGENASE, MITOCHONDRIAL"/>
    <property type="match status" value="1"/>
</dbReference>
<dbReference type="InterPro" id="IPR000447">
    <property type="entry name" value="G3P_DH_FAD-dep"/>
</dbReference>
<sequence>MTLFQKTSGWASLLRVLLFAAVCDGMRVGVPGLGIPLHGSAYLMQRSTPSTSSRKRHAPLRCADEGGPLDESDVCSTSVAIPSWQTPTREEMLQRLKSEKFDMLVIGGGATGCGVAMDATTRGLKVAVIDRADFASGTSSRSTKLIHGGLRYLAQAFQSKLPPTSIVDVIRNLHFKPEYLKIVADDLAERGWMLRSAPFMATPLPMLVPLYRWWELALFAVVGFLYDGIAGKGRAVPPSRIISADEATFAFPALREVDSEGKRLQGALVIHDGQQDDARMAVHIMLTAAKAGAACANYVEVKSLLKTHEGAAGEPGSAAVCGAVVHDRQSGEEFEIRASQVVNACGSFSDAVRRMAQPDAAPIMVPSYGTHLMVPAYDSARGTGMVWFTTDGRVLYLLPWLGSTVAGTTDKPGEASFSPSPTQEETDFILYECNRLLREPLRPQSVRAAWSGIRPLVRNPDAPEGDTKSLSREHVVERLPSGLVTIAGGKWTTYRKMSQDAVDACISSNAALSHAKPCGTHELQLIGADLEGATCGPDYDRIAETLRDDFGFDRETARHLRRSYGTRALQIAELAAANRDAFLDAEGNHRKLHRGYAPIEAEVAFACRYELAQTAVDVLAQRTRLAFLDADAAEQALPRTLSIMAEEHGWDEQRVADEKMQALRFLETMRSPSSAPTAVPVEKLAEAANVG</sequence>
<feature type="domain" description="FAD dependent oxidoreductase" evidence="10">
    <location>
        <begin position="102"/>
        <end position="491"/>
    </location>
</feature>
<evidence type="ECO:0000259" key="11">
    <source>
        <dbReference type="Pfam" id="PF16901"/>
    </source>
</evidence>
<dbReference type="Gene3D" id="3.30.9.10">
    <property type="entry name" value="D-Amino Acid Oxidase, subunit A, domain 2"/>
    <property type="match status" value="1"/>
</dbReference>
<dbReference type="PANTHER" id="PTHR11985">
    <property type="entry name" value="GLYCEROL-3-PHOSPHATE DEHYDROGENASE"/>
    <property type="match status" value="1"/>
</dbReference>
<dbReference type="InterPro" id="IPR038299">
    <property type="entry name" value="DAO_C_sf"/>
</dbReference>
<comment type="catalytic activity">
    <reaction evidence="7">
        <text>a quinone + sn-glycerol 3-phosphate = dihydroxyacetone phosphate + a quinol</text>
        <dbReference type="Rhea" id="RHEA:18977"/>
        <dbReference type="ChEBI" id="CHEBI:24646"/>
        <dbReference type="ChEBI" id="CHEBI:57597"/>
        <dbReference type="ChEBI" id="CHEBI:57642"/>
        <dbReference type="ChEBI" id="CHEBI:132124"/>
        <dbReference type="EC" id="1.1.5.3"/>
    </reaction>
</comment>
<evidence type="ECO:0000256" key="5">
    <source>
        <dbReference type="ARBA" id="ARBA00022827"/>
    </source>
</evidence>